<accession>A0A6P4J0F5</accession>
<evidence type="ECO:0000313" key="1">
    <source>
        <dbReference type="Proteomes" id="UP001652661"/>
    </source>
</evidence>
<dbReference type="Proteomes" id="UP001652661">
    <property type="component" value="Chromosome 3L"/>
</dbReference>
<evidence type="ECO:0000313" key="2">
    <source>
        <dbReference type="RefSeq" id="XP_017034340.1"/>
    </source>
</evidence>
<dbReference type="RefSeq" id="XP_017034340.1">
    <property type="nucleotide sequence ID" value="XM_017178851.3"/>
</dbReference>
<organism evidence="1 2">
    <name type="scientific">Drosophila kikkawai</name>
    <name type="common">Fruit fly</name>
    <dbReference type="NCBI Taxonomy" id="30033"/>
    <lineage>
        <taxon>Eukaryota</taxon>
        <taxon>Metazoa</taxon>
        <taxon>Ecdysozoa</taxon>
        <taxon>Arthropoda</taxon>
        <taxon>Hexapoda</taxon>
        <taxon>Insecta</taxon>
        <taxon>Pterygota</taxon>
        <taxon>Neoptera</taxon>
        <taxon>Endopterygota</taxon>
        <taxon>Diptera</taxon>
        <taxon>Brachycera</taxon>
        <taxon>Muscomorpha</taxon>
        <taxon>Ephydroidea</taxon>
        <taxon>Drosophilidae</taxon>
        <taxon>Drosophila</taxon>
        <taxon>Sophophora</taxon>
    </lineage>
</organism>
<sequence>MPNENSCKLCLVDQALEFDLEKSSYKSVSNLLQRLFDCYNIDVSILGESPCLCKKCFEGVLQISQQLEKWSNAQKVLQKTALDIAVKREPTSSLWDAIDDAEFIAEDETLKSNEFEFLNKKEPQSEDYTFLDEEDLAFFNMDVEFLKVEEPQTEDVEHQAEDVSAKVYEELFGIEEIQNKSTDSLNWRMTPHQFFSVCLEPDGLAIAVLFKDKTPQRSIRMLCTCCNQVFPTVSKIRKHSLVSRAHPEY</sequence>
<dbReference type="OrthoDB" id="6077919at2759"/>
<dbReference type="AlphaFoldDB" id="A0A6P4J0F5"/>
<gene>
    <name evidence="2" type="primary">CkIIalpha-i1</name>
</gene>
<reference evidence="2" key="1">
    <citation type="submission" date="2025-08" db="UniProtKB">
        <authorList>
            <consortium name="RefSeq"/>
        </authorList>
    </citation>
    <scope>IDENTIFICATION</scope>
    <source>
        <strain evidence="2">14028-0561.14</strain>
        <tissue evidence="2">Whole fly</tissue>
    </source>
</reference>
<name>A0A6P4J0F5_DROKI</name>
<protein>
    <submittedName>
        <fullName evidence="2">Uncharacterized protein CkIIalpha-i1</fullName>
    </submittedName>
</protein>
<keyword evidence="1" id="KW-1185">Reference proteome</keyword>
<proteinExistence type="predicted"/>